<keyword evidence="7 15" id="KW-0269">Exonuclease</keyword>
<dbReference type="GO" id="GO:0043138">
    <property type="term" value="F:3'-5' DNA helicase activity"/>
    <property type="evidence" value="ECO:0007669"/>
    <property type="project" value="UniProtKB-UniRule"/>
</dbReference>
<evidence type="ECO:0000256" key="14">
    <source>
        <dbReference type="ARBA" id="ARBA00048988"/>
    </source>
</evidence>
<evidence type="ECO:0000256" key="5">
    <source>
        <dbReference type="ARBA" id="ARBA00022801"/>
    </source>
</evidence>
<keyword evidence="1 15" id="KW-0540">Nuclease</keyword>
<sequence>MNAPDLIPLRPLSFPLHGARLIEASAGTGKTWTIAALYLRLVLGHGPDGVAFPGGPLRPDQILVMTFTRAATRELSDRIRDRLLKAAQAFRADDAPSPKEDLVLAELFAAYPPGSARSQAAHRLALAAEGMDDAAIHTIDAWCQRMLREHAFDSGNLFDEELLPDEQHLLTQAVQDYWRQQCYPLTAAQLGPVLGVWANVEALLSDIRNILGLLDPHQTEKRNIIPVSLGACLGECQTQRQQRLTELKAGWAERAEGLRDWVVFQTEPKVCPWDRRKLSAANVRKWMQTVIDWAQDPDAETLALSDAAWHRIRPEGIAEAWKGKGVQPALPEACAAFVTLAADLASLPSLAPALRLHAAQHIAQRLEELKRQSGHFGFADLLVRLDTALQSESGERLRQRILTQTPVALIDEFQDTSALQYRIFDRLYRVAELDGQGATPTALLLIGDPKQSIYRFRGADIASYLAARRATAGRHYVLDTNYRSTQAVVQAINHCFAQAEQRPGAGAFGYRAVDDDGVIDNPLPFVTVATQGRAEQFLHAGAEQPALTLVHALQLAPAETHLRHLAELCAAQIVTWLNEARTGFAVPGDPSTWCRLRPADIAVLVRTGREARAIKKALERRRVASVYLSDRESVFNSDEAGDLLHLLRAVAQPLDSRLVRAALATRTLGLNLAQLAQLAADDEAFDKEAEKLRELHGVWQRQGVLTLLRQVLHRYDLPARWLDPQADPGGERRLTNFLHLAELLQSASRELDGEQALIRWLTEQCEAAAAGQVSGDEQVVRLESDADLVKVVTIHKSKGLEYPVVCLPFAVSFRPEAKGHTTAFAWLDEHGQRQLRLDIDDELIARADAERLREDVRLLYVALTRARHALWLGFAALTVGNSKECQTHRSAAGHLLTHPDATDADTLAQMLARLAQGCPDIALQPAPEERPPLVPLTRREQAANLTTAQTYNGQFDRTWGIASFSSLVRAMTSTHTVIHAPRPADDEPPAAEFPSPSGEGPGVRWHRFERGPLAGNFLHEQLEWLAHEAFALADDSSLAERLRRRCERAGRGAQADDVIAWLSAWMHQPLTGPGVPLPHLHRLLPEMEFWLPAAQLPAATVDALCRRHLLRDLAPEAPRPTLVARELHGLVMGFADLVFEHDGRYWVLDYKSNQLGPEGSSYTAAALTEAMALHRYDVQAALYLLALHRLLRQRLGDVYDPASQLGGAIYLFLRGLDGPVQGQHLVPPDLALLEALDALLTQEATA</sequence>
<dbReference type="InterPro" id="IPR011604">
    <property type="entry name" value="PDDEXK-like_dom_sf"/>
</dbReference>
<dbReference type="OrthoDB" id="5905204at2"/>
<dbReference type="InterPro" id="IPR027417">
    <property type="entry name" value="P-loop_NTPase"/>
</dbReference>
<reference evidence="20 21" key="1">
    <citation type="submission" date="2017-07" db="EMBL/GenBank/DDBJ databases">
        <title>Complete Genome Sequence of the cosmetic ferment Vitreoscilla filiformis (ATCC15551).</title>
        <authorList>
            <person name="Contreras S."/>
            <person name="Sagory-Zalkind P."/>
            <person name="Blanquart H."/>
            <person name="Iltis A."/>
            <person name="Morand S.C."/>
        </authorList>
    </citation>
    <scope>NUCLEOTIDE SEQUENCE [LARGE SCALE GENOMIC DNA]</scope>
    <source>
        <strain evidence="20 21">ATCC 15551</strain>
    </source>
</reference>
<protein>
    <recommendedName>
        <fullName evidence="15">RecBCD enzyme subunit RecB</fullName>
        <ecNumber evidence="15">3.1.11.5</ecNumber>
        <ecNumber evidence="15">5.6.2.4</ecNumber>
    </recommendedName>
    <alternativeName>
        <fullName evidence="15">DNA 3'-5' helicase subunit RecB</fullName>
    </alternativeName>
    <alternativeName>
        <fullName evidence="15">Exonuclease V subunit RecB</fullName>
        <shortName evidence="15">ExoV subunit RecB</shortName>
    </alternativeName>
    <alternativeName>
        <fullName evidence="15">Helicase/nuclease RecBCD subunit RecB</fullName>
    </alternativeName>
</protein>
<evidence type="ECO:0000256" key="4">
    <source>
        <dbReference type="ARBA" id="ARBA00022763"/>
    </source>
</evidence>
<evidence type="ECO:0000256" key="3">
    <source>
        <dbReference type="ARBA" id="ARBA00022741"/>
    </source>
</evidence>
<dbReference type="Pfam" id="PF00580">
    <property type="entry name" value="UvrD-helicase"/>
    <property type="match status" value="1"/>
</dbReference>
<dbReference type="InterPro" id="IPR000212">
    <property type="entry name" value="DNA_helicase_UvrD/REP"/>
</dbReference>
<dbReference type="Gene3D" id="1.10.486.10">
    <property type="entry name" value="PCRA, domain 4"/>
    <property type="match status" value="1"/>
</dbReference>
<evidence type="ECO:0000256" key="15">
    <source>
        <dbReference type="HAMAP-Rule" id="MF_01485"/>
    </source>
</evidence>
<comment type="domain">
    <text evidence="15">The C-terminal domain has nuclease activity and interacts with RecD. It interacts with RecA, facilitating its loading onto ssDNA.</text>
</comment>
<comment type="catalytic activity">
    <reaction evidence="15">
        <text>Exonucleolytic cleavage (in the presence of ATP) in either 5'- to 3'- or 3'- to 5'-direction to yield 5'-phosphooligonucleotides.</text>
        <dbReference type="EC" id="3.1.11.5"/>
    </reaction>
</comment>
<dbReference type="InterPro" id="IPR011335">
    <property type="entry name" value="Restrct_endonuc-II-like"/>
</dbReference>
<keyword evidence="8 15" id="KW-0067">ATP-binding</keyword>
<organism evidence="20 21">
    <name type="scientific">Vitreoscilla filiformis</name>
    <dbReference type="NCBI Taxonomy" id="63"/>
    <lineage>
        <taxon>Bacteria</taxon>
        <taxon>Pseudomonadati</taxon>
        <taxon>Pseudomonadota</taxon>
        <taxon>Betaproteobacteria</taxon>
        <taxon>Neisseriales</taxon>
        <taxon>Neisseriaceae</taxon>
        <taxon>Vitreoscilla</taxon>
    </lineage>
</organism>
<dbReference type="HAMAP" id="MF_01485">
    <property type="entry name" value="RecB"/>
    <property type="match status" value="1"/>
</dbReference>
<dbReference type="SUPFAM" id="SSF52540">
    <property type="entry name" value="P-loop containing nucleoside triphosphate hydrolases"/>
    <property type="match status" value="1"/>
</dbReference>
<keyword evidence="10 15" id="KW-0238">DNA-binding</keyword>
<feature type="region of interest" description="Disordered" evidence="17">
    <location>
        <begin position="982"/>
        <end position="1001"/>
    </location>
</feature>
<keyword evidence="12 15" id="KW-0413">Isomerase</keyword>
<evidence type="ECO:0000259" key="19">
    <source>
        <dbReference type="PROSITE" id="PS51217"/>
    </source>
</evidence>
<dbReference type="PANTHER" id="PTHR11070">
    <property type="entry name" value="UVRD / RECB / PCRA DNA HELICASE FAMILY MEMBER"/>
    <property type="match status" value="1"/>
</dbReference>
<dbReference type="GO" id="GO:0009338">
    <property type="term" value="C:exodeoxyribonuclease V complex"/>
    <property type="evidence" value="ECO:0007669"/>
    <property type="project" value="TreeGrafter"/>
</dbReference>
<feature type="region of interest" description="Nuclease activity, interacts with RecD and RecA" evidence="15">
    <location>
        <begin position="958"/>
        <end position="1246"/>
    </location>
</feature>
<comment type="function">
    <text evidence="15">A helicase/nuclease that prepares dsDNA breaks (DSB) for recombinational DNA repair. Binds to DSBs and unwinds DNA via a highly rapid and processive ATP-dependent bidirectional helicase activity. Unwinds dsDNA until it encounters a Chi (crossover hotspot instigator) sequence from the 3' direction. Cuts ssDNA a few nucleotides 3' to the Chi site. The properties and activities of the enzyme are changed at Chi. The Chi-altered holoenzyme produces a long 3'-ssDNA overhang and facilitates RecA-binding to the ssDNA for homologous DNA recombination and repair. Holoenzyme degrades any linearized DNA that is unable to undergo homologous recombination. In the holoenzyme this subunit contributes ATPase, 3'-5' helicase, exonuclease activity and loads RecA onto ssDNA.</text>
</comment>
<feature type="binding site" evidence="15">
    <location>
        <position position="1019"/>
    </location>
    <ligand>
        <name>Mg(2+)</name>
        <dbReference type="ChEBI" id="CHEBI:18420"/>
    </ligand>
</feature>
<dbReference type="PROSITE" id="PS51198">
    <property type="entry name" value="UVRD_HELICASE_ATP_BIND"/>
    <property type="match status" value="1"/>
</dbReference>
<dbReference type="RefSeq" id="WP_089416944.1">
    <property type="nucleotide sequence ID" value="NZ_CP022423.1"/>
</dbReference>
<keyword evidence="6 15" id="KW-0347">Helicase</keyword>
<keyword evidence="2 15" id="KW-0479">Metal-binding</keyword>
<dbReference type="EC" id="5.6.2.4" evidence="15"/>
<keyword evidence="3 15" id="KW-0547">Nucleotide-binding</keyword>
<dbReference type="SUPFAM" id="SSF52980">
    <property type="entry name" value="Restriction endonuclease-like"/>
    <property type="match status" value="1"/>
</dbReference>
<proteinExistence type="inferred from homology"/>
<feature type="active site" description="For nuclease activity" evidence="15">
    <location>
        <position position="1149"/>
    </location>
</feature>
<dbReference type="CDD" id="cd22352">
    <property type="entry name" value="RecB_C-like"/>
    <property type="match status" value="1"/>
</dbReference>
<dbReference type="PANTHER" id="PTHR11070:SF23">
    <property type="entry name" value="RECBCD ENZYME SUBUNIT RECB"/>
    <property type="match status" value="1"/>
</dbReference>
<dbReference type="Proteomes" id="UP000199729">
    <property type="component" value="Chromosome"/>
</dbReference>
<name>A0A221KFX9_VITFI</name>
<gene>
    <name evidence="15" type="primary">recB</name>
    <name evidence="20" type="ORF">VITFI_CDS2153</name>
</gene>
<dbReference type="InterPro" id="IPR014016">
    <property type="entry name" value="UvrD-like_ATP-bd"/>
</dbReference>
<dbReference type="NCBIfam" id="TIGR00609">
    <property type="entry name" value="recB"/>
    <property type="match status" value="1"/>
</dbReference>
<comment type="subunit">
    <text evidence="15">Heterotrimer of RecB, RecC and RecD. All subunits contribute to DNA-binding. Interacts with RecA.</text>
</comment>
<dbReference type="InterPro" id="IPR004586">
    <property type="entry name" value="RecB"/>
</dbReference>
<evidence type="ECO:0000256" key="10">
    <source>
        <dbReference type="ARBA" id="ARBA00023125"/>
    </source>
</evidence>
<dbReference type="Gene3D" id="3.90.320.10">
    <property type="match status" value="1"/>
</dbReference>
<evidence type="ECO:0000256" key="12">
    <source>
        <dbReference type="ARBA" id="ARBA00023235"/>
    </source>
</evidence>
<dbReference type="Gene3D" id="3.40.50.300">
    <property type="entry name" value="P-loop containing nucleotide triphosphate hydrolases"/>
    <property type="match status" value="2"/>
</dbReference>
<comment type="catalytic activity">
    <reaction evidence="14 15">
        <text>ATP + H2O = ADP + phosphate + H(+)</text>
        <dbReference type="Rhea" id="RHEA:13065"/>
        <dbReference type="ChEBI" id="CHEBI:15377"/>
        <dbReference type="ChEBI" id="CHEBI:15378"/>
        <dbReference type="ChEBI" id="CHEBI:30616"/>
        <dbReference type="ChEBI" id="CHEBI:43474"/>
        <dbReference type="ChEBI" id="CHEBI:456216"/>
        <dbReference type="EC" id="5.6.2.4"/>
    </reaction>
</comment>
<dbReference type="InterPro" id="IPR038726">
    <property type="entry name" value="PDDEXK_AddAB-type"/>
</dbReference>
<evidence type="ECO:0000313" key="21">
    <source>
        <dbReference type="Proteomes" id="UP000199729"/>
    </source>
</evidence>
<feature type="binding site" evidence="15">
    <location>
        <position position="1136"/>
    </location>
    <ligand>
        <name>Mg(2+)</name>
        <dbReference type="ChEBI" id="CHEBI:18420"/>
    </ligand>
</feature>
<evidence type="ECO:0000256" key="1">
    <source>
        <dbReference type="ARBA" id="ARBA00022722"/>
    </source>
</evidence>
<comment type="domain">
    <text evidence="15">The N-terminal DNA-binding domain is a ssDNA-dependent ATPase and has ATP-dependent 3'-5' helicase function. This domain interacts with RecC.</text>
</comment>
<dbReference type="GO" id="GO:0008854">
    <property type="term" value="F:exodeoxyribonuclease V activity"/>
    <property type="evidence" value="ECO:0007669"/>
    <property type="project" value="UniProtKB-EC"/>
</dbReference>
<keyword evidence="4 15" id="KW-0227">DNA damage</keyword>
<comment type="cofactor">
    <cofactor evidence="15">
        <name>Mg(2+)</name>
        <dbReference type="ChEBI" id="CHEBI:18420"/>
    </cofactor>
    <text evidence="15">Binds 1 Mg(2+) ion per subunit.</text>
</comment>
<evidence type="ECO:0000256" key="7">
    <source>
        <dbReference type="ARBA" id="ARBA00022839"/>
    </source>
</evidence>
<evidence type="ECO:0000256" key="11">
    <source>
        <dbReference type="ARBA" id="ARBA00023204"/>
    </source>
</evidence>
<evidence type="ECO:0000313" key="20">
    <source>
        <dbReference type="EMBL" id="ASM77931.1"/>
    </source>
</evidence>
<keyword evidence="5 15" id="KW-0378">Hydrolase</keyword>
<comment type="miscellaneous">
    <text evidence="15">In the RecBCD complex, RecB has a slow 3'-5' helicase, an exonuclease activity and loads RecA onto ssDNA, RecD has a fast 5'-3' helicase activity, while RecC stimulates the ATPase and processivity of the RecB helicase and contributes to recognition of the Chi site.</text>
</comment>
<dbReference type="GO" id="GO:0000724">
    <property type="term" value="P:double-strand break repair via homologous recombination"/>
    <property type="evidence" value="ECO:0007669"/>
    <property type="project" value="UniProtKB-UniRule"/>
</dbReference>
<comment type="catalytic activity">
    <reaction evidence="13 15">
        <text>Couples ATP hydrolysis with the unwinding of duplex DNA by translocating in the 3'-5' direction.</text>
        <dbReference type="EC" id="5.6.2.4"/>
    </reaction>
</comment>
<accession>A0A221KFX9</accession>
<evidence type="ECO:0000256" key="13">
    <source>
        <dbReference type="ARBA" id="ARBA00034617"/>
    </source>
</evidence>
<evidence type="ECO:0000256" key="16">
    <source>
        <dbReference type="PROSITE-ProRule" id="PRU00560"/>
    </source>
</evidence>
<feature type="region of interest" description="DNA-binding and helicase activity, interacts with RecC" evidence="15">
    <location>
        <begin position="1"/>
        <end position="908"/>
    </location>
</feature>
<dbReference type="KEGG" id="vff:VITFI_CDS2153"/>
<feature type="domain" description="UvrD-like helicase C-terminal" evidence="19">
    <location>
        <begin position="517"/>
        <end position="799"/>
    </location>
</feature>
<dbReference type="AlphaFoldDB" id="A0A221KFX9"/>
<feature type="domain" description="UvrD-like helicase ATP-binding" evidence="18">
    <location>
        <begin position="3"/>
        <end position="485"/>
    </location>
</feature>
<feature type="binding site" evidence="15">
    <location>
        <position position="1149"/>
    </location>
    <ligand>
        <name>Mg(2+)</name>
        <dbReference type="ChEBI" id="CHEBI:18420"/>
    </ligand>
</feature>
<dbReference type="Pfam" id="PF13361">
    <property type="entry name" value="UvrD_C"/>
    <property type="match status" value="1"/>
</dbReference>
<dbReference type="InterPro" id="IPR014017">
    <property type="entry name" value="DNA_helicase_UvrD-like_C"/>
</dbReference>
<dbReference type="PROSITE" id="PS51217">
    <property type="entry name" value="UVRD_HELICASE_CTER"/>
    <property type="match status" value="1"/>
</dbReference>
<comment type="similarity">
    <text evidence="15">Belongs to the helicase family. UvrD subfamily.</text>
</comment>
<dbReference type="GO" id="GO:0016887">
    <property type="term" value="F:ATP hydrolysis activity"/>
    <property type="evidence" value="ECO:0007669"/>
    <property type="project" value="RHEA"/>
</dbReference>
<evidence type="ECO:0000256" key="9">
    <source>
        <dbReference type="ARBA" id="ARBA00022842"/>
    </source>
</evidence>
<evidence type="ECO:0000256" key="8">
    <source>
        <dbReference type="ARBA" id="ARBA00022840"/>
    </source>
</evidence>
<evidence type="ECO:0000259" key="18">
    <source>
        <dbReference type="PROSITE" id="PS51198"/>
    </source>
</evidence>
<keyword evidence="21" id="KW-1185">Reference proteome</keyword>
<evidence type="ECO:0000256" key="6">
    <source>
        <dbReference type="ARBA" id="ARBA00022806"/>
    </source>
</evidence>
<dbReference type="GO" id="GO:0005524">
    <property type="term" value="F:ATP binding"/>
    <property type="evidence" value="ECO:0007669"/>
    <property type="project" value="UniProtKB-UniRule"/>
</dbReference>
<evidence type="ECO:0000256" key="2">
    <source>
        <dbReference type="ARBA" id="ARBA00022723"/>
    </source>
</evidence>
<keyword evidence="9 15" id="KW-0460">Magnesium</keyword>
<dbReference type="GO" id="GO:0005829">
    <property type="term" value="C:cytosol"/>
    <property type="evidence" value="ECO:0007669"/>
    <property type="project" value="TreeGrafter"/>
</dbReference>
<keyword evidence="11 15" id="KW-0234">DNA repair</keyword>
<feature type="binding site" evidence="16">
    <location>
        <begin position="24"/>
        <end position="31"/>
    </location>
    <ligand>
        <name>ATP</name>
        <dbReference type="ChEBI" id="CHEBI:30616"/>
    </ligand>
</feature>
<dbReference type="EC" id="3.1.11.5" evidence="15"/>
<dbReference type="EMBL" id="CP022423">
    <property type="protein sequence ID" value="ASM77931.1"/>
    <property type="molecule type" value="Genomic_DNA"/>
</dbReference>
<dbReference type="GO" id="GO:0000287">
    <property type="term" value="F:magnesium ion binding"/>
    <property type="evidence" value="ECO:0007669"/>
    <property type="project" value="UniProtKB-UniRule"/>
</dbReference>
<dbReference type="Pfam" id="PF12705">
    <property type="entry name" value="PDDEXK_1"/>
    <property type="match status" value="1"/>
</dbReference>
<evidence type="ECO:0000256" key="17">
    <source>
        <dbReference type="SAM" id="MobiDB-lite"/>
    </source>
</evidence>
<dbReference type="GO" id="GO:0003677">
    <property type="term" value="F:DNA binding"/>
    <property type="evidence" value="ECO:0007669"/>
    <property type="project" value="UniProtKB-UniRule"/>
</dbReference>
<dbReference type="Gene3D" id="1.10.3170.10">
    <property type="entry name" value="Recbcd, chain B, domain 2"/>
    <property type="match status" value="1"/>
</dbReference>